<dbReference type="RefSeq" id="WP_060862806.1">
    <property type="nucleotide sequence ID" value="NZ_LIRB01000145.1"/>
</dbReference>
<organism evidence="2 3">
    <name type="scientific">Paenibacillus riograndensis</name>
    <dbReference type="NCBI Taxonomy" id="483937"/>
    <lineage>
        <taxon>Bacteria</taxon>
        <taxon>Bacillati</taxon>
        <taxon>Bacillota</taxon>
        <taxon>Bacilli</taxon>
        <taxon>Bacillales</taxon>
        <taxon>Paenibacillaceae</taxon>
        <taxon>Paenibacillus</taxon>
        <taxon>Paenibacillus sonchi group</taxon>
    </lineage>
</organism>
<dbReference type="SUPFAM" id="SSF56112">
    <property type="entry name" value="Protein kinase-like (PK-like)"/>
    <property type="match status" value="1"/>
</dbReference>
<evidence type="ECO:0000313" key="3">
    <source>
        <dbReference type="Proteomes" id="UP000070475"/>
    </source>
</evidence>
<sequence>MTDTCYQLDFAKLCLKYNLGQPTREPEQIFGGFLHRMYRLETDLAEYAVKALNPEIMQRSTAMDNYILSEKAANLARRNGINALPAIVSKGSFMHEVNGQYYLLFPWVEGTPLVQGVIDLEYCQIIGQNLARIHGTDFSALLDGDVREEVWHPKAEDWAGYADQAAQQDMEWSSLLLRNLDNLRAWENRVNTSFKLLLNNRVISHRDLDPKNVLWDDNRVPVFIDWEAAGLINPVQELLEVAMYWSSSDTGLPDKEAFLALIAAYLHQGGTILNRWLDALNAGFQGKLEWLAYSIRRSLRLEYTDEHDQEIGTREVTSTLQSLQNYAESIPVVLEWLEGAT</sequence>
<dbReference type="InterPro" id="IPR002575">
    <property type="entry name" value="Aminoglycoside_PTrfase"/>
</dbReference>
<dbReference type="OrthoDB" id="2352890at2"/>
<name>A0A132TM25_9BACL</name>
<keyword evidence="3" id="KW-1185">Reference proteome</keyword>
<comment type="caution">
    <text evidence="2">The sequence shown here is derived from an EMBL/GenBank/DDBJ whole genome shotgun (WGS) entry which is preliminary data.</text>
</comment>
<dbReference type="EMBL" id="LIRB01000145">
    <property type="protein sequence ID" value="KWX72223.1"/>
    <property type="molecule type" value="Genomic_DNA"/>
</dbReference>
<gene>
    <name evidence="2" type="ORF">AMQ84_26455</name>
</gene>
<feature type="domain" description="Aminoglycoside phosphotransferase" evidence="1">
    <location>
        <begin position="29"/>
        <end position="257"/>
    </location>
</feature>
<proteinExistence type="predicted"/>
<accession>A0A132TM25</accession>
<protein>
    <recommendedName>
        <fullName evidence="1">Aminoglycoside phosphotransferase domain-containing protein</fullName>
    </recommendedName>
</protein>
<dbReference type="PATRIC" id="fig|483937.3.peg.5301"/>
<dbReference type="Pfam" id="PF01636">
    <property type="entry name" value="APH"/>
    <property type="match status" value="1"/>
</dbReference>
<evidence type="ECO:0000313" key="2">
    <source>
        <dbReference type="EMBL" id="KWX72223.1"/>
    </source>
</evidence>
<dbReference type="InterPro" id="IPR011009">
    <property type="entry name" value="Kinase-like_dom_sf"/>
</dbReference>
<evidence type="ECO:0000259" key="1">
    <source>
        <dbReference type="Pfam" id="PF01636"/>
    </source>
</evidence>
<dbReference type="Gene3D" id="3.90.1200.10">
    <property type="match status" value="1"/>
</dbReference>
<dbReference type="Proteomes" id="UP000070475">
    <property type="component" value="Unassembled WGS sequence"/>
</dbReference>
<reference evidence="2 3" key="1">
    <citation type="submission" date="2015-08" db="EMBL/GenBank/DDBJ databases">
        <title>Genomes of Paenibacillus riograndensis.</title>
        <authorList>
            <person name="Sant'Anna F.H."/>
            <person name="Souza R."/>
            <person name="Ambrosini A."/>
            <person name="Bach E."/>
            <person name="Fernandes G."/>
            <person name="Balsanelli E."/>
            <person name="Baura V.A."/>
            <person name="Pedrosa F.O."/>
            <person name="Souza E.M."/>
            <person name="Passaglia L."/>
        </authorList>
    </citation>
    <scope>NUCLEOTIDE SEQUENCE [LARGE SCALE GENOMIC DNA]</scope>
    <source>
        <strain evidence="2 3">CAS34</strain>
    </source>
</reference>
<dbReference type="AlphaFoldDB" id="A0A132TM25"/>